<dbReference type="GO" id="GO:0008664">
    <property type="term" value="F:RNA 2',3'-cyclic 3'-phosphodiesterase activity"/>
    <property type="evidence" value="ECO:0007669"/>
    <property type="project" value="UniProtKB-EC"/>
</dbReference>
<feature type="active site" description="Proton acceptor" evidence="2">
    <location>
        <position position="129"/>
    </location>
</feature>
<reference evidence="4" key="1">
    <citation type="submission" date="2018-01" db="EMBL/GenBank/DDBJ databases">
        <authorList>
            <person name="Regsiter A."/>
            <person name="William W."/>
        </authorList>
    </citation>
    <scope>NUCLEOTIDE SEQUENCE</scope>
    <source>
        <strain evidence="4">TRIP AH-1</strain>
    </source>
</reference>
<sequence length="199" mass="22509">MEIRSFLAFELPEQIKKILSGVLTDMRQAPTDIKWVRPENIHLTVIFLGNMEVKLIEDMGGIVKGVCSRFLPFSMSLKSAGVFSSRRNPRVLWIGLVGDIDRMGEFRDTLQRDLSPFGIKEEKRRFSPHLTLGRFKKGSKSGVQLDDLLLKYAGLESPLVTLNELVLFKSELTPKGAIYSRLDAWPLVGDTKTLTKKET</sequence>
<name>A0A445N269_9BACT</name>
<dbReference type="Pfam" id="PF02834">
    <property type="entry name" value="LigT_PEase"/>
    <property type="match status" value="2"/>
</dbReference>
<proteinExistence type="inferred from homology"/>
<dbReference type="InterPro" id="IPR014051">
    <property type="entry name" value="Phosphoesterase_HXTX"/>
</dbReference>
<dbReference type="SUPFAM" id="SSF55144">
    <property type="entry name" value="LigT-like"/>
    <property type="match status" value="1"/>
</dbReference>
<dbReference type="HAMAP" id="MF_01940">
    <property type="entry name" value="RNA_CPDase"/>
    <property type="match status" value="1"/>
</dbReference>
<feature type="domain" description="Phosphoesterase HXTX" evidence="3">
    <location>
        <begin position="101"/>
        <end position="179"/>
    </location>
</feature>
<evidence type="ECO:0000259" key="3">
    <source>
        <dbReference type="Pfam" id="PF02834"/>
    </source>
</evidence>
<feature type="domain" description="Phosphoesterase HXTX" evidence="3">
    <location>
        <begin position="11"/>
        <end position="93"/>
    </location>
</feature>
<dbReference type="PANTHER" id="PTHR35561">
    <property type="entry name" value="RNA 2',3'-CYCLIC PHOSPHODIESTERASE"/>
    <property type="match status" value="1"/>
</dbReference>
<feature type="active site" description="Proton donor" evidence="2">
    <location>
        <position position="42"/>
    </location>
</feature>
<keyword evidence="1 2" id="KW-0378">Hydrolase</keyword>
<dbReference type="GO" id="GO:0016874">
    <property type="term" value="F:ligase activity"/>
    <property type="evidence" value="ECO:0007669"/>
    <property type="project" value="UniProtKB-KW"/>
</dbReference>
<evidence type="ECO:0000313" key="4">
    <source>
        <dbReference type="EMBL" id="SPD75795.1"/>
    </source>
</evidence>
<dbReference type="InterPro" id="IPR009097">
    <property type="entry name" value="Cyclic_Pdiesterase"/>
</dbReference>
<dbReference type="Gene3D" id="3.90.1140.10">
    <property type="entry name" value="Cyclic phosphodiesterase"/>
    <property type="match status" value="1"/>
</dbReference>
<protein>
    <recommendedName>
        <fullName evidence="2">RNA 2',3'-cyclic phosphodiesterase</fullName>
        <shortName evidence="2">RNA 2',3'-CPDase</shortName>
        <ecNumber evidence="2">3.1.4.58</ecNumber>
    </recommendedName>
</protein>
<comment type="similarity">
    <text evidence="2">Belongs to the 2H phosphoesterase superfamily. ThpR family.</text>
</comment>
<evidence type="ECO:0000256" key="2">
    <source>
        <dbReference type="HAMAP-Rule" id="MF_01940"/>
    </source>
</evidence>
<feature type="short sequence motif" description="HXTX 1" evidence="2">
    <location>
        <begin position="42"/>
        <end position="45"/>
    </location>
</feature>
<accession>A0A445N269</accession>
<dbReference type="NCBIfam" id="TIGR02258">
    <property type="entry name" value="2_5_ligase"/>
    <property type="match status" value="1"/>
</dbReference>
<dbReference type="EMBL" id="OJIN01000221">
    <property type="protein sequence ID" value="SPD75795.1"/>
    <property type="molecule type" value="Genomic_DNA"/>
</dbReference>
<dbReference type="GO" id="GO:0004113">
    <property type="term" value="F:2',3'-cyclic-nucleotide 3'-phosphodiesterase activity"/>
    <property type="evidence" value="ECO:0007669"/>
    <property type="project" value="InterPro"/>
</dbReference>
<dbReference type="PANTHER" id="PTHR35561:SF1">
    <property type="entry name" value="RNA 2',3'-CYCLIC PHOSPHODIESTERASE"/>
    <property type="match status" value="1"/>
</dbReference>
<dbReference type="InterPro" id="IPR004175">
    <property type="entry name" value="RNA_CPDase"/>
</dbReference>
<feature type="short sequence motif" description="HXTX 2" evidence="2">
    <location>
        <begin position="129"/>
        <end position="132"/>
    </location>
</feature>
<dbReference type="AlphaFoldDB" id="A0A445N269"/>
<comment type="catalytic activity">
    <reaction evidence="2">
        <text>a 3'-end 2',3'-cyclophospho-ribonucleotide-RNA + H2O = a 3'-end 2'-phospho-ribonucleotide-RNA + H(+)</text>
        <dbReference type="Rhea" id="RHEA:11828"/>
        <dbReference type="Rhea" id="RHEA-COMP:10464"/>
        <dbReference type="Rhea" id="RHEA-COMP:17353"/>
        <dbReference type="ChEBI" id="CHEBI:15377"/>
        <dbReference type="ChEBI" id="CHEBI:15378"/>
        <dbReference type="ChEBI" id="CHEBI:83064"/>
        <dbReference type="ChEBI" id="CHEBI:173113"/>
        <dbReference type="EC" id="3.1.4.58"/>
    </reaction>
</comment>
<organism evidence="4">
    <name type="scientific">uncultured Desulfobacterium sp</name>
    <dbReference type="NCBI Taxonomy" id="201089"/>
    <lineage>
        <taxon>Bacteria</taxon>
        <taxon>Pseudomonadati</taxon>
        <taxon>Thermodesulfobacteriota</taxon>
        <taxon>Desulfobacteria</taxon>
        <taxon>Desulfobacterales</taxon>
        <taxon>Desulfobacteriaceae</taxon>
        <taxon>Desulfobacterium</taxon>
        <taxon>environmental samples</taxon>
    </lineage>
</organism>
<evidence type="ECO:0000256" key="1">
    <source>
        <dbReference type="ARBA" id="ARBA00022801"/>
    </source>
</evidence>
<gene>
    <name evidence="4" type="ORF">PITCH_A760005</name>
</gene>
<comment type="function">
    <text evidence="2">Hydrolyzes RNA 2',3'-cyclic phosphodiester to an RNA 2'-phosphomonoester.</text>
</comment>
<keyword evidence="4" id="KW-0436">Ligase</keyword>
<dbReference type="EC" id="3.1.4.58" evidence="2"/>